<keyword evidence="3" id="KW-1133">Transmembrane helix</keyword>
<reference evidence="6 7" key="1">
    <citation type="journal article" date="2023" name="Sci. Data">
        <title>Genome assembly of the Korean intertidal mud-creeper Batillaria attramentaria.</title>
        <authorList>
            <person name="Patra A.K."/>
            <person name="Ho P.T."/>
            <person name="Jun S."/>
            <person name="Lee S.J."/>
            <person name="Kim Y."/>
            <person name="Won Y.J."/>
        </authorList>
    </citation>
    <scope>NUCLEOTIDE SEQUENCE [LARGE SCALE GENOMIC DNA]</scope>
    <source>
        <strain evidence="6">Wonlab-2016</strain>
    </source>
</reference>
<evidence type="ECO:0000259" key="5">
    <source>
        <dbReference type="Pfam" id="PF21365"/>
    </source>
</evidence>
<evidence type="ECO:0008006" key="8">
    <source>
        <dbReference type="Google" id="ProtNLM"/>
    </source>
</evidence>
<dbReference type="InterPro" id="IPR017853">
    <property type="entry name" value="GH"/>
</dbReference>
<keyword evidence="7" id="KW-1185">Reference proteome</keyword>
<dbReference type="InterPro" id="IPR050985">
    <property type="entry name" value="Alpha-glycosidase_related"/>
</dbReference>
<proteinExistence type="inferred from homology"/>
<keyword evidence="2" id="KW-0326">Glycosidase</keyword>
<evidence type="ECO:0000313" key="6">
    <source>
        <dbReference type="EMBL" id="KAK7493676.1"/>
    </source>
</evidence>
<name>A0ABD0L2D8_9CAEN</name>
<keyword evidence="2" id="KW-0378">Hydrolase</keyword>
<keyword evidence="3" id="KW-0472">Membrane</keyword>
<dbReference type="SUPFAM" id="SSF51011">
    <property type="entry name" value="Glycosyl hydrolase domain"/>
    <property type="match status" value="1"/>
</dbReference>
<feature type="domain" description="Glycoside hydrolase family 31 TIM barrel" evidence="4">
    <location>
        <begin position="274"/>
        <end position="409"/>
    </location>
</feature>
<dbReference type="Gene3D" id="3.20.20.80">
    <property type="entry name" value="Glycosidases"/>
    <property type="match status" value="1"/>
</dbReference>
<keyword evidence="3" id="KW-0812">Transmembrane</keyword>
<gene>
    <name evidence="6" type="ORF">BaRGS_00015188</name>
</gene>
<dbReference type="Pfam" id="PF01055">
    <property type="entry name" value="Glyco_hydro_31_2nd"/>
    <property type="match status" value="2"/>
</dbReference>
<dbReference type="AlphaFoldDB" id="A0ABD0L2D8"/>
<protein>
    <recommendedName>
        <fullName evidence="8">Alpha-glucosidase</fullName>
    </recommendedName>
</protein>
<comment type="similarity">
    <text evidence="1 2">Belongs to the glycosyl hydrolase 31 family.</text>
</comment>
<dbReference type="Gene3D" id="2.60.40.1180">
    <property type="entry name" value="Golgi alpha-mannosidase II"/>
    <property type="match status" value="1"/>
</dbReference>
<evidence type="ECO:0000256" key="1">
    <source>
        <dbReference type="ARBA" id="ARBA00007806"/>
    </source>
</evidence>
<accession>A0ABD0L2D8</accession>
<feature type="transmembrane region" description="Helical" evidence="3">
    <location>
        <begin position="12"/>
        <end position="33"/>
    </location>
</feature>
<dbReference type="Pfam" id="PF21365">
    <property type="entry name" value="Glyco_hydro_31_3rd"/>
    <property type="match status" value="1"/>
</dbReference>
<feature type="domain" description="Glycosyl hydrolase family 31 C-terminal" evidence="5">
    <location>
        <begin position="590"/>
        <end position="674"/>
    </location>
</feature>
<dbReference type="InterPro" id="IPR048395">
    <property type="entry name" value="Glyco_hydro_31_C"/>
</dbReference>
<dbReference type="PANTHER" id="PTHR43053:SF6">
    <property type="entry name" value="SITS-BINDING PROTEIN"/>
    <property type="match status" value="1"/>
</dbReference>
<feature type="domain" description="Glycoside hydrolase family 31 TIM barrel" evidence="4">
    <location>
        <begin position="491"/>
        <end position="573"/>
    </location>
</feature>
<comment type="caution">
    <text evidence="6">The sequence shown here is derived from an EMBL/GenBank/DDBJ whole genome shotgun (WGS) entry which is preliminary data.</text>
</comment>
<evidence type="ECO:0000256" key="3">
    <source>
        <dbReference type="SAM" id="Phobius"/>
    </source>
</evidence>
<evidence type="ECO:0000313" key="7">
    <source>
        <dbReference type="Proteomes" id="UP001519460"/>
    </source>
</evidence>
<dbReference type="PANTHER" id="PTHR43053">
    <property type="entry name" value="GLYCOSIDASE FAMILY 31"/>
    <property type="match status" value="1"/>
</dbReference>
<dbReference type="Proteomes" id="UP001519460">
    <property type="component" value="Unassembled WGS sequence"/>
</dbReference>
<dbReference type="InterPro" id="IPR000322">
    <property type="entry name" value="Glyco_hydro_31_TIM"/>
</dbReference>
<evidence type="ECO:0000259" key="4">
    <source>
        <dbReference type="Pfam" id="PF01055"/>
    </source>
</evidence>
<dbReference type="EMBL" id="JACVVK020000091">
    <property type="protein sequence ID" value="KAK7493676.1"/>
    <property type="molecule type" value="Genomic_DNA"/>
</dbReference>
<evidence type="ECO:0000256" key="2">
    <source>
        <dbReference type="RuleBase" id="RU361185"/>
    </source>
</evidence>
<dbReference type="GO" id="GO:0016798">
    <property type="term" value="F:hydrolase activity, acting on glycosyl bonds"/>
    <property type="evidence" value="ECO:0007669"/>
    <property type="project" value="UniProtKB-KW"/>
</dbReference>
<sequence length="685" mass="77361">MTKKEIATKYKLHIFVALIFVITLLFVSLGWYYRDKTREEDLTNQKIFVDPRKRLMTLSDDHDEINVLIGQDLPKWQLPLHCPIHTKGNPNSKECVWKKNAVLRVDYFLAESPDGRSTAHCYNVSWETLRPPRVPHDCFDVGDAVWYGPSNQSSETWPIQGSFSYIPTPNQLSNSGIFSSVADLYWLSSSGAGLLLNAENPLTLHWNDTLANHLCVVSNFSGPLYGLHQEGRLPHMNYTLCNGPNAKETHSIMKGFLRGTQDLDPLPRDVFSAPHWSVKGASRQEDYDQQQVSDIVTTIKTHGLNCSVLLLDGEWQGSHGDFDFDSDRFANLTNMTDHALPTCTIGLEVTPYFDYRSVRNFHEGVDKELFVKDAGGDVPGLTRWSSGGAMAILDVSQATSRAWFNGMMTRVVGRSKARSVRLSYGDDGWLPYKPTFSDASVSLFKVRRMMAEMMSRFTDRLILEHSSDSQNLPGLMAVPTDTQVKNGRSCLSNAIEKALTLGVLGYPYVMADGFSMSRSGQSQLSPLPSRDLFTRWMQMAAFFPAYKFSVPPWLYDEDTIALARNLSRLHSELVVPTMFQKDLAKEVASGLPILRPIWWLNPGNRTLHAMHVHDQFLVGETLLVAPVLCEGVTQRSIYIPEGVWDDRLRGALVLGPRVIEAYRVEQNEVPHFVQMKTYEDLKREL</sequence>
<dbReference type="InterPro" id="IPR013780">
    <property type="entry name" value="Glyco_hydro_b"/>
</dbReference>
<organism evidence="6 7">
    <name type="scientific">Batillaria attramentaria</name>
    <dbReference type="NCBI Taxonomy" id="370345"/>
    <lineage>
        <taxon>Eukaryota</taxon>
        <taxon>Metazoa</taxon>
        <taxon>Spiralia</taxon>
        <taxon>Lophotrochozoa</taxon>
        <taxon>Mollusca</taxon>
        <taxon>Gastropoda</taxon>
        <taxon>Caenogastropoda</taxon>
        <taxon>Sorbeoconcha</taxon>
        <taxon>Cerithioidea</taxon>
        <taxon>Batillariidae</taxon>
        <taxon>Batillaria</taxon>
    </lineage>
</organism>
<dbReference type="SUPFAM" id="SSF51445">
    <property type="entry name" value="(Trans)glycosidases"/>
    <property type="match status" value="1"/>
</dbReference>